<accession>X1I312</accession>
<name>X1I312_9ZZZZ</name>
<organism evidence="1">
    <name type="scientific">marine sediment metagenome</name>
    <dbReference type="NCBI Taxonomy" id="412755"/>
    <lineage>
        <taxon>unclassified sequences</taxon>
        <taxon>metagenomes</taxon>
        <taxon>ecological metagenomes</taxon>
    </lineage>
</organism>
<gene>
    <name evidence="1" type="ORF">S03H2_64092</name>
</gene>
<feature type="non-terminal residue" evidence="1">
    <location>
        <position position="1"/>
    </location>
</feature>
<dbReference type="EMBL" id="BARU01041590">
    <property type="protein sequence ID" value="GAH76806.1"/>
    <property type="molecule type" value="Genomic_DNA"/>
</dbReference>
<evidence type="ECO:0000313" key="1">
    <source>
        <dbReference type="EMBL" id="GAH76806.1"/>
    </source>
</evidence>
<sequence>DLVAVLDKGIISYAIKQPLNPDMSGSFGGIPDAEPIPLPYYITLGISNLGERTINEFFTRMLSHLTFFRKRSSIDLSIVMGGVNRQMMAINSYQFNSKGRVSVADDEHMSGKFHFESNIYFYKKGEDKYVGNIGFVKWKDGGVVFYSGFIPAPVIMIPFYKACGIKNGQIFPSGGNANDWVSIVMPLNAEQFEKSLLVNYHNF</sequence>
<protein>
    <submittedName>
        <fullName evidence="1">Uncharacterized protein</fullName>
    </submittedName>
</protein>
<comment type="caution">
    <text evidence="1">The sequence shown here is derived from an EMBL/GenBank/DDBJ whole genome shotgun (WGS) entry which is preliminary data.</text>
</comment>
<dbReference type="AlphaFoldDB" id="X1I312"/>
<reference evidence="1" key="1">
    <citation type="journal article" date="2014" name="Front. Microbiol.">
        <title>High frequency of phylogenetically diverse reductive dehalogenase-homologous genes in deep subseafloor sedimentary metagenomes.</title>
        <authorList>
            <person name="Kawai M."/>
            <person name="Futagami T."/>
            <person name="Toyoda A."/>
            <person name="Takaki Y."/>
            <person name="Nishi S."/>
            <person name="Hori S."/>
            <person name="Arai W."/>
            <person name="Tsubouchi T."/>
            <person name="Morono Y."/>
            <person name="Uchiyama I."/>
            <person name="Ito T."/>
            <person name="Fujiyama A."/>
            <person name="Inagaki F."/>
            <person name="Takami H."/>
        </authorList>
    </citation>
    <scope>NUCLEOTIDE SEQUENCE</scope>
    <source>
        <strain evidence="1">Expedition CK06-06</strain>
    </source>
</reference>
<proteinExistence type="predicted"/>